<dbReference type="RefSeq" id="XP_019916141.1">
    <property type="nucleotide sequence ID" value="XM_020061470.1"/>
</dbReference>
<keyword evidence="3" id="KW-1185">Reference proteome</keyword>
<name>A0A1B1E372_9APIC</name>
<dbReference type="VEuPathDB" id="PlasmoDB:PCOAH_00046860"/>
<organism evidence="2 3">
    <name type="scientific">Plasmodium coatneyi</name>
    <dbReference type="NCBI Taxonomy" id="208452"/>
    <lineage>
        <taxon>Eukaryota</taxon>
        <taxon>Sar</taxon>
        <taxon>Alveolata</taxon>
        <taxon>Apicomplexa</taxon>
        <taxon>Aconoidasida</taxon>
        <taxon>Haemosporida</taxon>
        <taxon>Plasmodiidae</taxon>
        <taxon>Plasmodium</taxon>
    </lineage>
</organism>
<gene>
    <name evidence="2" type="ORF">PCOAH_00046860</name>
</gene>
<accession>A0A1B1E372</accession>
<feature type="region of interest" description="Disordered" evidence="1">
    <location>
        <begin position="454"/>
        <end position="509"/>
    </location>
</feature>
<dbReference type="Proteomes" id="UP000092716">
    <property type="component" value="Chromosome 12"/>
</dbReference>
<dbReference type="AlphaFoldDB" id="A0A1B1E372"/>
<evidence type="ECO:0000256" key="1">
    <source>
        <dbReference type="SAM" id="MobiDB-lite"/>
    </source>
</evidence>
<sequence length="619" mass="71706">MRKLLKTAIADVNKITCDDAAKSSIPFKEKLKSLIIKNIDKFENEEILKIIENYNGNNGNDRKILKSSYDVFKNNIHRYSFDQINRMLRLYNTSQVYDNQFNVSILGYLIKRLNAMPASVAVNIFHSKSHDLVKAGLRDHKSIEPIKDHFEKNLDGYNTLDLTIILSSFTMLQEDIIMNFANGGVNENSQPPKVKNSPECTFNYNEIIVVILNKIKNDEDIHNNLSVVNSILILNMISRLNVNNYEIFKFFTKKYYKNLNERDVEPHHLTLLLNSFAKCNININILKYIIKYMNKDNFINQLSYVNITNAVHYMAKFNYKNISFLNRLKDKVIEMVDTIPQREFSNIMWSLSKLKVKDDKFYFVSLRKVKEIIPSMDMMSIAQVLDALRRRNLSTEVSFLDKLLDPQVAKKDTCDLPNKYQESQKHNKAVTNKSVELVDKKEDAQTAHNTADEVNCQYPHPGQDNNAPANNAPANNTPANNTPANNTPTNNTPANNAPVQRTEESPPSKVHNVCHVPIELEKDVIDLLIQKYLENIERCSLHVLTQVPFCCLQLNCTNYDIYHKSLEVLRRKKKYMSTLNLIYARYFIRILIEKQEDNFQKLPRSVKQFAREIMNSDST</sequence>
<proteinExistence type="predicted"/>
<evidence type="ECO:0000313" key="3">
    <source>
        <dbReference type="Proteomes" id="UP000092716"/>
    </source>
</evidence>
<dbReference type="GeneID" id="30911417"/>
<reference evidence="3" key="1">
    <citation type="submission" date="2016-06" db="EMBL/GenBank/DDBJ databases">
        <title>First high quality genome sequence of Plasmodium coatneyi using continuous long reads from single molecule, real-time sequencing.</title>
        <authorList>
            <person name="Chien J.-T."/>
            <person name="Pakala S.B."/>
            <person name="Geraldo J.A."/>
            <person name="Lapp S.A."/>
            <person name="Barnwell J.W."/>
            <person name="Kissinger J.C."/>
            <person name="Galinski M.R."/>
            <person name="Humphrey J.C."/>
        </authorList>
    </citation>
    <scope>NUCLEOTIDE SEQUENCE [LARGE SCALE GENOMIC DNA]</scope>
    <source>
        <strain evidence="3">Hackeri</strain>
    </source>
</reference>
<feature type="compositionally biased region" description="Low complexity" evidence="1">
    <location>
        <begin position="465"/>
        <end position="498"/>
    </location>
</feature>
<dbReference type="KEGG" id="pcot:PCOAH_00046860"/>
<dbReference type="EMBL" id="CP016250">
    <property type="protein sequence ID" value="ANQ09446.1"/>
    <property type="molecule type" value="Genomic_DNA"/>
</dbReference>
<protein>
    <submittedName>
        <fullName evidence="2">Uncharacterized protein</fullName>
    </submittedName>
</protein>
<feature type="region of interest" description="Disordered" evidence="1">
    <location>
        <begin position="417"/>
        <end position="438"/>
    </location>
</feature>
<evidence type="ECO:0000313" key="2">
    <source>
        <dbReference type="EMBL" id="ANQ09446.1"/>
    </source>
</evidence>
<dbReference type="OrthoDB" id="433860at2759"/>